<dbReference type="GO" id="GO:0003743">
    <property type="term" value="F:translation initiation factor activity"/>
    <property type="evidence" value="ECO:0007669"/>
    <property type="project" value="UniProtKB-KW"/>
</dbReference>
<evidence type="ECO:0000256" key="1">
    <source>
        <dbReference type="SAM" id="Coils"/>
    </source>
</evidence>
<keyword evidence="3" id="KW-0648">Protein biosynthesis</keyword>
<keyword evidence="4" id="KW-1185">Reference proteome</keyword>
<dbReference type="STRING" id="297318.BK138_22260"/>
<evidence type="ECO:0000313" key="3">
    <source>
        <dbReference type="EMBL" id="OMF52181.1"/>
    </source>
</evidence>
<accession>A0A1R1EK43</accession>
<keyword evidence="3" id="KW-0396">Initiation factor</keyword>
<keyword evidence="1" id="KW-0175">Coiled coil</keyword>
<organism evidence="3 4">
    <name type="scientific">Paenibacillus rhizosphaerae</name>
    <dbReference type="NCBI Taxonomy" id="297318"/>
    <lineage>
        <taxon>Bacteria</taxon>
        <taxon>Bacillati</taxon>
        <taxon>Bacillota</taxon>
        <taxon>Bacilli</taxon>
        <taxon>Bacillales</taxon>
        <taxon>Paenibacillaceae</taxon>
        <taxon>Paenibacillus</taxon>
    </lineage>
</organism>
<feature type="coiled-coil region" evidence="1">
    <location>
        <begin position="577"/>
        <end position="611"/>
    </location>
</feature>
<dbReference type="Proteomes" id="UP000187172">
    <property type="component" value="Unassembled WGS sequence"/>
</dbReference>
<reference evidence="3 4" key="1">
    <citation type="submission" date="2016-11" db="EMBL/GenBank/DDBJ databases">
        <title>Paenibacillus species isolates.</title>
        <authorList>
            <person name="Beno S.M."/>
        </authorList>
    </citation>
    <scope>NUCLEOTIDE SEQUENCE [LARGE SCALE GENOMIC DNA]</scope>
    <source>
        <strain evidence="3 4">FSL R5-0378</strain>
    </source>
</reference>
<feature type="region of interest" description="Disordered" evidence="2">
    <location>
        <begin position="76"/>
        <end position="96"/>
    </location>
</feature>
<comment type="caution">
    <text evidence="3">The sequence shown here is derived from an EMBL/GenBank/DDBJ whole genome shotgun (WGS) entry which is preliminary data.</text>
</comment>
<name>A0A1R1EK43_9BACL</name>
<proteinExistence type="predicted"/>
<gene>
    <name evidence="3" type="ORF">BK138_22260</name>
</gene>
<protein>
    <submittedName>
        <fullName evidence="3">Transcription initiation factor TFIID</fullName>
    </submittedName>
</protein>
<evidence type="ECO:0000256" key="2">
    <source>
        <dbReference type="SAM" id="MobiDB-lite"/>
    </source>
</evidence>
<dbReference type="AlphaFoldDB" id="A0A1R1EK43"/>
<evidence type="ECO:0000313" key="4">
    <source>
        <dbReference type="Proteomes" id="UP000187172"/>
    </source>
</evidence>
<dbReference type="RefSeq" id="WP_076173002.1">
    <property type="nucleotide sequence ID" value="NZ_MRTP01000007.1"/>
</dbReference>
<feature type="compositionally biased region" description="Polar residues" evidence="2">
    <location>
        <begin position="87"/>
        <end position="96"/>
    </location>
</feature>
<dbReference type="EMBL" id="MRTP01000007">
    <property type="protein sequence ID" value="OMF52181.1"/>
    <property type="molecule type" value="Genomic_DNA"/>
</dbReference>
<sequence length="828" mass="93734">MNGILERFASSYAAAQESLTGKGDDQSSIHYPAVLLFIGDKTADAIGPIMKIHRQKWDNSAGVTYFHVGTASGSDRGAAASDETHGTLASTASQESHANGRFEAKGYGFGEVRSEDGGSLLSRFLLDDSAVPGDPKTIRKELYRAFYRNEKQLFELNKAIRRLESHIAGYGRMYSSFDRIHLSVITRVDDPLNVFIPEISLLAQSIFSQSFKSVQMDLYALISEREQLESFGYASSAGMAFLRELDMIQRPEYTFSAPLHVTEDGLSIPVTHPASPLFDLVYVLSDKNERGIADPGGMQDNYEIICHLGLLKNRKQKEHQVDGQAGSYNNTSFKNNIMTESGRPGYVSAGFSRVKRPNQPIALTVLYHFYSQLLLRMKTGRELGIKERLAFFGLDPAAVSSRADHVVPDGSRIEEMNGMMTRPVGFASLKGMSVREAEEALFGDGCRRYFQANYEQEASEALGRLDGAEELDSVIRQQMAEHPEISVFHIAAWTGGKDGAGGVLEALRARIRDMAGQLEADRAELDRYYGEQVGNLPFPKRLLMDKHNVRSFIRYFLETIYQRKLELLLLETELKLYRRYEAELERLHGHYKRQAQRLEQLEGELHASAQQSIRAADDYIGQNIMEYYGLVTEDIMRDLEAKRGPFIFFEDRYVGNLSALAAAGTDKLLERLIAVVARDLLTAEPFDQTFEDELLRRANVTIDYSNKQVLSKEDLFKMLYRTLEEHAVINVRLFDYTQEHRYEEKYFFGDASSEFVRYALGADETSRIYKLGVVHEKRSSGVEKLNLMGGFHLEDLMYYRNGKAYYETYVQNGYEFHGVDPGQLPELR</sequence>